<evidence type="ECO:0000313" key="2">
    <source>
        <dbReference type="Proteomes" id="UP001345963"/>
    </source>
</evidence>
<sequence>MRGQRLMYGHTDGNELGAEGKHVATLPCSTSNHITGGKTRLNKSEVVRIYGGQRVRFAMDLFNGWMLTVINSCTFSESPSFLLLLLLPIIYPLSTRTHERWHLGKMKMDDQQGGEKLRR</sequence>
<gene>
    <name evidence="1" type="ORF">ATANTOWER_019916</name>
</gene>
<keyword evidence="2" id="KW-1185">Reference proteome</keyword>
<comment type="caution">
    <text evidence="1">The sequence shown here is derived from an EMBL/GenBank/DDBJ whole genome shotgun (WGS) entry which is preliminary data.</text>
</comment>
<evidence type="ECO:0000313" key="1">
    <source>
        <dbReference type="EMBL" id="MED6259262.1"/>
    </source>
</evidence>
<organism evidence="1 2">
    <name type="scientific">Ataeniobius toweri</name>
    <dbReference type="NCBI Taxonomy" id="208326"/>
    <lineage>
        <taxon>Eukaryota</taxon>
        <taxon>Metazoa</taxon>
        <taxon>Chordata</taxon>
        <taxon>Craniata</taxon>
        <taxon>Vertebrata</taxon>
        <taxon>Euteleostomi</taxon>
        <taxon>Actinopterygii</taxon>
        <taxon>Neopterygii</taxon>
        <taxon>Teleostei</taxon>
        <taxon>Neoteleostei</taxon>
        <taxon>Acanthomorphata</taxon>
        <taxon>Ovalentaria</taxon>
        <taxon>Atherinomorphae</taxon>
        <taxon>Cyprinodontiformes</taxon>
        <taxon>Goodeidae</taxon>
        <taxon>Ataeniobius</taxon>
    </lineage>
</organism>
<accession>A0ABU7C8I4</accession>
<reference evidence="1 2" key="1">
    <citation type="submission" date="2021-07" db="EMBL/GenBank/DDBJ databases">
        <authorList>
            <person name="Palmer J.M."/>
        </authorList>
    </citation>
    <scope>NUCLEOTIDE SEQUENCE [LARGE SCALE GENOMIC DNA]</scope>
    <source>
        <strain evidence="1 2">AT_MEX2019</strain>
        <tissue evidence="1">Muscle</tissue>
    </source>
</reference>
<dbReference type="Proteomes" id="UP001345963">
    <property type="component" value="Unassembled WGS sequence"/>
</dbReference>
<dbReference type="EMBL" id="JAHUTI010082867">
    <property type="protein sequence ID" value="MED6259262.1"/>
    <property type="molecule type" value="Genomic_DNA"/>
</dbReference>
<proteinExistence type="predicted"/>
<protein>
    <submittedName>
        <fullName evidence="1">Uncharacterized protein</fullName>
    </submittedName>
</protein>
<name>A0ABU7C8I4_9TELE</name>